<feature type="domain" description="ABC3 transporter permease C-terminal" evidence="7">
    <location>
        <begin position="709"/>
        <end position="820"/>
    </location>
</feature>
<dbReference type="Pfam" id="PF02687">
    <property type="entry name" value="FtsX"/>
    <property type="match status" value="2"/>
</dbReference>
<evidence type="ECO:0000256" key="6">
    <source>
        <dbReference type="SAM" id="Phobius"/>
    </source>
</evidence>
<feature type="domain" description="ABC3 transporter permease C-terminal" evidence="7">
    <location>
        <begin position="263"/>
        <end position="380"/>
    </location>
</feature>
<dbReference type="GO" id="GO:0005886">
    <property type="term" value="C:plasma membrane"/>
    <property type="evidence" value="ECO:0007669"/>
    <property type="project" value="UniProtKB-SubCell"/>
</dbReference>
<gene>
    <name evidence="8" type="ORF">MCNOR_3218</name>
</gene>
<feature type="transmembrane region" description="Helical" evidence="6">
    <location>
        <begin position="418"/>
        <end position="442"/>
    </location>
</feature>
<evidence type="ECO:0000256" key="4">
    <source>
        <dbReference type="ARBA" id="ARBA00022989"/>
    </source>
</evidence>
<evidence type="ECO:0000256" key="1">
    <source>
        <dbReference type="ARBA" id="ARBA00004651"/>
    </source>
</evidence>
<keyword evidence="5 6" id="KW-0472">Membrane</keyword>
<feature type="transmembrane region" description="Helical" evidence="6">
    <location>
        <begin position="469"/>
        <end position="490"/>
    </location>
</feature>
<keyword evidence="4 6" id="KW-1133">Transmembrane helix</keyword>
<dbReference type="AlphaFoldDB" id="A0AA35UDP0"/>
<feature type="transmembrane region" description="Helical" evidence="6">
    <location>
        <begin position="394"/>
        <end position="412"/>
    </location>
</feature>
<dbReference type="PANTHER" id="PTHR30287">
    <property type="entry name" value="MEMBRANE COMPONENT OF PREDICTED ABC SUPERFAMILY METABOLITE UPTAKE TRANSPORTER"/>
    <property type="match status" value="1"/>
</dbReference>
<feature type="transmembrane region" description="Helical" evidence="6">
    <location>
        <begin position="704"/>
        <end position="725"/>
    </location>
</feature>
<keyword evidence="2" id="KW-1003">Cell membrane</keyword>
<protein>
    <submittedName>
        <fullName evidence="8">ABC transport system permease protein</fullName>
    </submittedName>
</protein>
<feature type="transmembrane region" description="Helical" evidence="6">
    <location>
        <begin position="259"/>
        <end position="282"/>
    </location>
</feature>
<dbReference type="Proteomes" id="UP001158598">
    <property type="component" value="Chromosome"/>
</dbReference>
<dbReference type="InterPro" id="IPR003838">
    <property type="entry name" value="ABC3_permease_C"/>
</dbReference>
<evidence type="ECO:0000313" key="9">
    <source>
        <dbReference type="Proteomes" id="UP001158598"/>
    </source>
</evidence>
<proteinExistence type="predicted"/>
<evidence type="ECO:0000256" key="2">
    <source>
        <dbReference type="ARBA" id="ARBA00022475"/>
    </source>
</evidence>
<accession>A0AA35UDP0</accession>
<comment type="subcellular location">
    <subcellularLocation>
        <location evidence="1">Cell membrane</location>
        <topology evidence="1">Multi-pass membrane protein</topology>
    </subcellularLocation>
</comment>
<feature type="transmembrane region" description="Helical" evidence="6">
    <location>
        <begin position="793"/>
        <end position="814"/>
    </location>
</feature>
<dbReference type="RefSeq" id="WP_282213378.1">
    <property type="nucleotide sequence ID" value="NZ_OX458332.1"/>
</dbReference>
<dbReference type="EMBL" id="OX458332">
    <property type="protein sequence ID" value="CAI8889037.1"/>
    <property type="molecule type" value="Genomic_DNA"/>
</dbReference>
<dbReference type="InterPro" id="IPR038766">
    <property type="entry name" value="Membrane_comp_ABC_pdt"/>
</dbReference>
<organism evidence="8 9">
    <name type="scientific">Methylococcus capsulatus</name>
    <dbReference type="NCBI Taxonomy" id="414"/>
    <lineage>
        <taxon>Bacteria</taxon>
        <taxon>Pseudomonadati</taxon>
        <taxon>Pseudomonadota</taxon>
        <taxon>Gammaproteobacteria</taxon>
        <taxon>Methylococcales</taxon>
        <taxon>Methylococcaceae</taxon>
        <taxon>Methylococcus</taxon>
    </lineage>
</organism>
<feature type="transmembrane region" description="Helical" evidence="6">
    <location>
        <begin position="757"/>
        <end position="781"/>
    </location>
</feature>
<feature type="transmembrane region" description="Helical" evidence="6">
    <location>
        <begin position="303"/>
        <end position="333"/>
    </location>
</feature>
<name>A0AA35UDP0_METCP</name>
<feature type="transmembrane region" description="Helical" evidence="6">
    <location>
        <begin position="353"/>
        <end position="373"/>
    </location>
</feature>
<dbReference type="PANTHER" id="PTHR30287:SF1">
    <property type="entry name" value="INNER MEMBRANE PROTEIN"/>
    <property type="match status" value="1"/>
</dbReference>
<evidence type="ECO:0000313" key="8">
    <source>
        <dbReference type="EMBL" id="CAI8889037.1"/>
    </source>
</evidence>
<reference evidence="8" key="1">
    <citation type="submission" date="2023-03" db="EMBL/GenBank/DDBJ databases">
        <authorList>
            <person name="Pearce D."/>
        </authorList>
    </citation>
    <scope>NUCLEOTIDE SEQUENCE</scope>
    <source>
        <strain evidence="8">Mc</strain>
    </source>
</reference>
<sequence>MRAAYGFRLAWRLARRDWRGGELGVLLAALLIAVAATAATQLFSDRLARTMVDHAAEFIAGDLTLASHRQIPPEWLEQAASLGLKHAASAEFPSVLMENEQILLGGIKAVSPAYPLRGEVRTRAAGAVDERPAGGIPQPGTVWVESRVLTTLGLTLGASLTVGSAQFRVERLLTHEPDRRGDLYSLSPRVIMNLGDLPATRVIQPGSRVHYYDMFAGKDTAVRRFKAWLRPRLQRGERLLDVHEDRPEVGTALNRAERYLGMTGVMIVLIAGVAIGMSARRYTERHSDTTALLKCMGATKNDILAIHICVLMMVGLPGSLLGSALGYLVQAAIARSVAGLLPHDLAQPGLESLLTAPLIGMVILVGFAVPPLPELMRVPPLRVLRRDLGPTPPSVWLGLGIAIVTLAALLLRPARDPALVGFVLMGGAATLAGFGFCLDGLLRLLPRLLRRRPLVWRLGLHSLLRRRRLASVQIMGFGLAMAAMLISHVVQNELVSEWKRQSPDNVPNFFALNLQETELDRFRQMLEAESIESSGIYPIVRGRLVSVDGIDAHELAPKDSHAEAALERDLSLTWSEGLPAGNRIVRGHWWSGVPLRVSVEEKLAAELGIRIGSQLTFDVAGTPVSATVESIRSVRWDALTPNFYMIFSPRSLQDQPRTYLTSFHVPSGRSTVLSNLVKAFPGITLLDVDALLKQFQSILQQVTLAVQVVLGFAVVAGFTVLFGAVHATAEERLREDALLRALGADTPLLKRSQWIEFAVLGFLAGILAAASTELVGAVAFSRVMNLAPQAHPWLWLAAPCLGAITVGMAGRWSVRRVVAVSPSDVLRDLS</sequence>
<evidence type="ECO:0000259" key="7">
    <source>
        <dbReference type="Pfam" id="PF02687"/>
    </source>
</evidence>
<evidence type="ECO:0000256" key="3">
    <source>
        <dbReference type="ARBA" id="ARBA00022692"/>
    </source>
</evidence>
<keyword evidence="3 6" id="KW-0812">Transmembrane</keyword>
<evidence type="ECO:0000256" key="5">
    <source>
        <dbReference type="ARBA" id="ARBA00023136"/>
    </source>
</evidence>